<dbReference type="OrthoDB" id="62356at2"/>
<dbReference type="Proteomes" id="UP000197208">
    <property type="component" value="Unassembled WGS sequence"/>
</dbReference>
<gene>
    <name evidence="4" type="ORF">CBQ26_20765</name>
</gene>
<dbReference type="EMBL" id="NHMK01000039">
    <property type="protein sequence ID" value="OWL93170.1"/>
    <property type="molecule type" value="Genomic_DNA"/>
</dbReference>
<dbReference type="InterPro" id="IPR004291">
    <property type="entry name" value="Transposase_IS66_central"/>
</dbReference>
<evidence type="ECO:0000256" key="1">
    <source>
        <dbReference type="SAM" id="MobiDB-lite"/>
    </source>
</evidence>
<comment type="caution">
    <text evidence="4">The sequence shown here is derived from an EMBL/GenBank/DDBJ whole genome shotgun (WGS) entry which is preliminary data.</text>
</comment>
<protein>
    <submittedName>
        <fullName evidence="4">IS66 family transposase</fullName>
    </submittedName>
</protein>
<dbReference type="NCBIfam" id="NF033517">
    <property type="entry name" value="transpos_IS66"/>
    <property type="match status" value="1"/>
</dbReference>
<evidence type="ECO:0000259" key="3">
    <source>
        <dbReference type="Pfam" id="PF20042"/>
    </source>
</evidence>
<sequence>MRELEAQVAVLLKRLQELEGRQAKNSHTSNQPPSQDKPWQPKSERQKTGRSSGAQPDHPGNTLKMSAHPDHTVHLSVTGHCTCGQVWDDIPVDTQVTRQVHDLPAWQLQITEYRADVKICPGCHHRQRAPFPTHVTGQVQYGPRVHALTVYLNVAHFVPLERTSEILRALCGARPSDGTIALNLNLAADRLQDFESHLRTALTEQPVLHADETGSPVNGKLQWMHVVSCAQLTFYGQHARRGRAALEDMKILPNYTGILVHDAWSSYFKLPAQHALCGAHLLRELRGLAEHHGQVWAGALREALRTVYHELKAGTLSPEARTAFERRFDELLEEGLLANPAAPPVPGRRGRAKQSHGRNLALRCQQHRCAVLLFLHDRRVPFDNNQAERDVRSWCVKRKVSGGFRSAEGGQNFARIRSYISTLQKQGLSVWEGLVSVFTGDVLMPNFNL</sequence>
<dbReference type="Pfam" id="PF20042">
    <property type="entry name" value="DUF6444"/>
    <property type="match status" value="1"/>
</dbReference>
<keyword evidence="5" id="KW-1185">Reference proteome</keyword>
<accession>A0A246BDL5</accession>
<dbReference type="InterPro" id="IPR045618">
    <property type="entry name" value="DUF6444"/>
</dbReference>
<reference evidence="4 5" key="1">
    <citation type="submission" date="2017-05" db="EMBL/GenBank/DDBJ databases">
        <title>De novo genome assembly of Deniococcus indicus strain DR1.</title>
        <authorList>
            <person name="Chauhan D."/>
            <person name="Yennamalli R.M."/>
            <person name="Priyadarshini R."/>
        </authorList>
    </citation>
    <scope>NUCLEOTIDE SEQUENCE [LARGE SCALE GENOMIC DNA]</scope>
    <source>
        <strain evidence="4 5">DR1</strain>
    </source>
</reference>
<name>A0A246BDL5_9DEIO</name>
<dbReference type="PANTHER" id="PTHR33678:SF1">
    <property type="entry name" value="BLL1576 PROTEIN"/>
    <property type="match status" value="1"/>
</dbReference>
<proteinExistence type="predicted"/>
<feature type="region of interest" description="Disordered" evidence="1">
    <location>
        <begin position="19"/>
        <end position="67"/>
    </location>
</feature>
<organism evidence="4 5">
    <name type="scientific">Deinococcus indicus</name>
    <dbReference type="NCBI Taxonomy" id="223556"/>
    <lineage>
        <taxon>Bacteria</taxon>
        <taxon>Thermotogati</taxon>
        <taxon>Deinococcota</taxon>
        <taxon>Deinococci</taxon>
        <taxon>Deinococcales</taxon>
        <taxon>Deinococcaceae</taxon>
        <taxon>Deinococcus</taxon>
    </lineage>
</organism>
<evidence type="ECO:0000313" key="5">
    <source>
        <dbReference type="Proteomes" id="UP000197208"/>
    </source>
</evidence>
<evidence type="ECO:0000313" key="4">
    <source>
        <dbReference type="EMBL" id="OWL93170.1"/>
    </source>
</evidence>
<dbReference type="Pfam" id="PF03050">
    <property type="entry name" value="DDE_Tnp_IS66"/>
    <property type="match status" value="1"/>
</dbReference>
<feature type="domain" description="Transposase IS66 central" evidence="2">
    <location>
        <begin position="139"/>
        <end position="411"/>
    </location>
</feature>
<dbReference type="PANTHER" id="PTHR33678">
    <property type="entry name" value="BLL1576 PROTEIN"/>
    <property type="match status" value="1"/>
</dbReference>
<feature type="compositionally biased region" description="Polar residues" evidence="1">
    <location>
        <begin position="23"/>
        <end position="34"/>
    </location>
</feature>
<evidence type="ECO:0000259" key="2">
    <source>
        <dbReference type="Pfam" id="PF03050"/>
    </source>
</evidence>
<dbReference type="AlphaFoldDB" id="A0A246BDL5"/>
<feature type="domain" description="DUF6444" evidence="3">
    <location>
        <begin position="4"/>
        <end position="62"/>
    </location>
</feature>
<dbReference type="InterPro" id="IPR052344">
    <property type="entry name" value="Transposase-related"/>
</dbReference>